<comment type="subcellular location">
    <subcellularLocation>
        <location evidence="1">Membrane</location>
        <topology evidence="1">Lipid-anchor</topology>
        <topology evidence="1">GPI-anchor</topology>
    </subcellularLocation>
</comment>
<dbReference type="GO" id="GO:0098552">
    <property type="term" value="C:side of membrane"/>
    <property type="evidence" value="ECO:0007669"/>
    <property type="project" value="UniProtKB-KW"/>
</dbReference>
<dbReference type="PANTHER" id="PTHR11304">
    <property type="entry name" value="EPHRIN"/>
    <property type="match status" value="1"/>
</dbReference>
<reference evidence="12" key="2">
    <citation type="submission" date="2025-09" db="UniProtKB">
        <authorList>
            <consortium name="Ensembl"/>
        </authorList>
    </citation>
    <scope>IDENTIFICATION</scope>
</reference>
<comment type="caution">
    <text evidence="8">Lacks conserved residue(s) required for the propagation of feature annotation.</text>
</comment>
<keyword evidence="7" id="KW-0449">Lipoprotein</keyword>
<dbReference type="CDD" id="cd10425">
    <property type="entry name" value="Ephrin-A_Ectodomain"/>
    <property type="match status" value="1"/>
</dbReference>
<dbReference type="InterPro" id="IPR034252">
    <property type="entry name" value="Ephrin-A_Ecto"/>
</dbReference>
<evidence type="ECO:0000256" key="8">
    <source>
        <dbReference type="PROSITE-ProRule" id="PRU00884"/>
    </source>
</evidence>
<protein>
    <submittedName>
        <fullName evidence="12">Si:dkey-246i14.3</fullName>
    </submittedName>
</protein>
<evidence type="ECO:0000256" key="4">
    <source>
        <dbReference type="ARBA" id="ARBA00023136"/>
    </source>
</evidence>
<dbReference type="GeneTree" id="ENSGT00940000160040"/>
<feature type="domain" description="Ephrin RBD" evidence="11">
    <location>
        <begin position="1"/>
        <end position="131"/>
    </location>
</feature>
<reference evidence="12" key="1">
    <citation type="submission" date="2025-08" db="UniProtKB">
        <authorList>
            <consortium name="Ensembl"/>
        </authorList>
    </citation>
    <scope>IDENTIFICATION</scope>
</reference>
<accession>A0A8C4WYI7</accession>
<evidence type="ECO:0000256" key="6">
    <source>
        <dbReference type="ARBA" id="ARBA00023180"/>
    </source>
</evidence>
<dbReference type="InterPro" id="IPR031328">
    <property type="entry name" value="Ephrin"/>
</dbReference>
<evidence type="ECO:0000313" key="13">
    <source>
        <dbReference type="Proteomes" id="UP000694388"/>
    </source>
</evidence>
<keyword evidence="2" id="KW-0336">GPI-anchor</keyword>
<dbReference type="Proteomes" id="UP000694388">
    <property type="component" value="Unplaced"/>
</dbReference>
<evidence type="ECO:0000256" key="2">
    <source>
        <dbReference type="ARBA" id="ARBA00022622"/>
    </source>
</evidence>
<dbReference type="Ensembl" id="ENSEBUT00000020801.1">
    <property type="protein sequence ID" value="ENSEBUP00000020225.1"/>
    <property type="gene ID" value="ENSEBUG00000012556.1"/>
</dbReference>
<keyword evidence="3" id="KW-0732">Signal</keyword>
<feature type="region of interest" description="Disordered" evidence="10">
    <location>
        <begin position="153"/>
        <end position="190"/>
    </location>
</feature>
<dbReference type="GO" id="GO:0048013">
    <property type="term" value="P:ephrin receptor signaling pathway"/>
    <property type="evidence" value="ECO:0007669"/>
    <property type="project" value="InterPro"/>
</dbReference>
<dbReference type="Pfam" id="PF00812">
    <property type="entry name" value="Ephrin"/>
    <property type="match status" value="1"/>
</dbReference>
<keyword evidence="6" id="KW-0325">Glycoprotein</keyword>
<evidence type="ECO:0000256" key="5">
    <source>
        <dbReference type="ARBA" id="ARBA00023157"/>
    </source>
</evidence>
<name>A0A8C4WYI7_EPTBU</name>
<evidence type="ECO:0000256" key="7">
    <source>
        <dbReference type="ARBA" id="ARBA00023288"/>
    </source>
</evidence>
<evidence type="ECO:0000256" key="10">
    <source>
        <dbReference type="SAM" id="MobiDB-lite"/>
    </source>
</evidence>
<evidence type="ECO:0000256" key="9">
    <source>
        <dbReference type="RuleBase" id="RU004375"/>
    </source>
</evidence>
<organism evidence="12 13">
    <name type="scientific">Eptatretus burgeri</name>
    <name type="common">Inshore hagfish</name>
    <dbReference type="NCBI Taxonomy" id="7764"/>
    <lineage>
        <taxon>Eukaryota</taxon>
        <taxon>Metazoa</taxon>
        <taxon>Chordata</taxon>
        <taxon>Craniata</taxon>
        <taxon>Vertebrata</taxon>
        <taxon>Cyclostomata</taxon>
        <taxon>Myxini</taxon>
        <taxon>Myxiniformes</taxon>
        <taxon>Myxinidae</taxon>
        <taxon>Eptatretinae</taxon>
        <taxon>Eptatretus</taxon>
    </lineage>
</organism>
<keyword evidence="13" id="KW-1185">Reference proteome</keyword>
<dbReference type="InterPro" id="IPR008972">
    <property type="entry name" value="Cupredoxin"/>
</dbReference>
<dbReference type="GO" id="GO:0005886">
    <property type="term" value="C:plasma membrane"/>
    <property type="evidence" value="ECO:0007669"/>
    <property type="project" value="TreeGrafter"/>
</dbReference>
<dbReference type="GO" id="GO:0007411">
    <property type="term" value="P:axon guidance"/>
    <property type="evidence" value="ECO:0007669"/>
    <property type="project" value="TreeGrafter"/>
</dbReference>
<dbReference type="PANTHER" id="PTHR11304:SF29">
    <property type="entry name" value="EPHRIN"/>
    <property type="match status" value="1"/>
</dbReference>
<dbReference type="Gene3D" id="2.60.40.420">
    <property type="entry name" value="Cupredoxins - blue copper proteins"/>
    <property type="match status" value="1"/>
</dbReference>
<evidence type="ECO:0000259" key="11">
    <source>
        <dbReference type="PROSITE" id="PS51551"/>
    </source>
</evidence>
<evidence type="ECO:0000256" key="3">
    <source>
        <dbReference type="ARBA" id="ARBA00022729"/>
    </source>
</evidence>
<sequence length="208" mass="23366">HQVELIQPVILLRFHSDEYNLRVQLNDYLDIFCPHYIRPADRASVEHYSLYLVNFDGYLACDHTSGFVRWECNKPYAASGPLKFSEKYLRFTPFSLGFEFLPGNEYYYISMPRHGEGKKCLRLKVIVCCGPNCCTSTCCGPSATSKMVLEQGPAARAKMKPKKSQEQADDSRTEASKAAHRSPAAPPSRPTVAFPLGLTMVLIAMFTA</sequence>
<feature type="compositionally biased region" description="Basic and acidic residues" evidence="10">
    <location>
        <begin position="163"/>
        <end position="177"/>
    </location>
</feature>
<evidence type="ECO:0000256" key="1">
    <source>
        <dbReference type="ARBA" id="ARBA00004589"/>
    </source>
</evidence>
<dbReference type="SUPFAM" id="SSF49503">
    <property type="entry name" value="Cupredoxins"/>
    <property type="match status" value="1"/>
</dbReference>
<dbReference type="PROSITE" id="PS51551">
    <property type="entry name" value="EPHRIN_RBD_2"/>
    <property type="match status" value="1"/>
</dbReference>
<dbReference type="InterPro" id="IPR001799">
    <property type="entry name" value="Ephrin_RBD"/>
</dbReference>
<keyword evidence="4 9" id="KW-0472">Membrane</keyword>
<evidence type="ECO:0000313" key="12">
    <source>
        <dbReference type="Ensembl" id="ENSEBUP00000020225.1"/>
    </source>
</evidence>
<dbReference type="AlphaFoldDB" id="A0A8C4WYI7"/>
<dbReference type="PRINTS" id="PR01347">
    <property type="entry name" value="EPHRIN"/>
</dbReference>
<proteinExistence type="inferred from homology"/>
<keyword evidence="5" id="KW-1015">Disulfide bond</keyword>
<dbReference type="GO" id="GO:0046875">
    <property type="term" value="F:ephrin receptor binding"/>
    <property type="evidence" value="ECO:0007669"/>
    <property type="project" value="InterPro"/>
</dbReference>
<comment type="similarity">
    <text evidence="8 9">Belongs to the ephrin family.</text>
</comment>